<dbReference type="InterPro" id="IPR012337">
    <property type="entry name" value="RNaseH-like_sf"/>
</dbReference>
<evidence type="ECO:0000259" key="12">
    <source>
        <dbReference type="Pfam" id="PF00136"/>
    </source>
</evidence>
<keyword evidence="3" id="KW-1048">Host nucleus</keyword>
<dbReference type="InterPro" id="IPR017964">
    <property type="entry name" value="DNA-dir_DNA_pol_B_CS"/>
</dbReference>
<keyword evidence="9 11" id="KW-0238">DNA-binding</keyword>
<evidence type="ECO:0000313" key="13">
    <source>
        <dbReference type="EMBL" id="ACZ55873.2"/>
    </source>
</evidence>
<comment type="similarity">
    <text evidence="2 11">Belongs to the DNA polymerase type-B family.</text>
</comment>
<dbReference type="GO" id="GO:0003887">
    <property type="term" value="F:DNA-directed DNA polymerase activity"/>
    <property type="evidence" value="ECO:0007669"/>
    <property type="project" value="UniProtKB-KW"/>
</dbReference>
<evidence type="ECO:0000256" key="9">
    <source>
        <dbReference type="ARBA" id="ARBA00023125"/>
    </source>
</evidence>
<dbReference type="GeneID" id="35414704"/>
<evidence type="ECO:0000256" key="8">
    <source>
        <dbReference type="ARBA" id="ARBA00023109"/>
    </source>
</evidence>
<dbReference type="GO" id="GO:0006260">
    <property type="term" value="P:DNA replication"/>
    <property type="evidence" value="ECO:0007669"/>
    <property type="project" value="UniProtKB-KW"/>
</dbReference>
<evidence type="ECO:0000256" key="4">
    <source>
        <dbReference type="ARBA" id="ARBA00022679"/>
    </source>
</evidence>
<dbReference type="RefSeq" id="YP_009447884.1">
    <property type="nucleotide sequence ID" value="NC_036579.1"/>
</dbReference>
<dbReference type="InterPro" id="IPR023211">
    <property type="entry name" value="DNA_pol_palm_dom_sf"/>
</dbReference>
<evidence type="ECO:0000256" key="6">
    <source>
        <dbReference type="ARBA" id="ARBA00022705"/>
    </source>
</evidence>
<dbReference type="KEGG" id="vg:35414704"/>
<accession>D5FM46</accession>
<keyword evidence="7 11" id="KW-0239">DNA-directed DNA polymerase</keyword>
<feature type="domain" description="DNA-directed DNA polymerase family B multifunctional" evidence="12">
    <location>
        <begin position="617"/>
        <end position="813"/>
    </location>
</feature>
<evidence type="ECO:0000313" key="14">
    <source>
        <dbReference type="Proteomes" id="UP000242696"/>
    </source>
</evidence>
<dbReference type="PANTHER" id="PTHR10322:SF23">
    <property type="entry name" value="DNA POLYMERASE DELTA CATALYTIC SUBUNIT"/>
    <property type="match status" value="1"/>
</dbReference>
<organism evidence="13">
    <name type="scientific">black bullhead herpesvirus</name>
    <dbReference type="NCBI Taxonomy" id="508441"/>
    <lineage>
        <taxon>Viruses</taxon>
        <taxon>Duplodnaviria</taxon>
        <taxon>Heunggongvirae</taxon>
        <taxon>Peploviricota</taxon>
        <taxon>Herviviricetes</taxon>
        <taxon>Herpesvirales</taxon>
        <taxon>Alloherpesviridae</taxon>
        <taxon>Ictavirus</taxon>
        <taxon>Ictavirus ictaluridallo2</taxon>
    </lineage>
</organism>
<evidence type="ECO:0000256" key="7">
    <source>
        <dbReference type="ARBA" id="ARBA00022932"/>
    </source>
</evidence>
<keyword evidence="6 11" id="KW-0235">DNA replication</keyword>
<comment type="catalytic activity">
    <reaction evidence="10 11">
        <text>DNA(n) + a 2'-deoxyribonucleoside 5'-triphosphate = DNA(n+1) + diphosphate</text>
        <dbReference type="Rhea" id="RHEA:22508"/>
        <dbReference type="Rhea" id="RHEA-COMP:17339"/>
        <dbReference type="Rhea" id="RHEA-COMP:17340"/>
        <dbReference type="ChEBI" id="CHEBI:33019"/>
        <dbReference type="ChEBI" id="CHEBI:61560"/>
        <dbReference type="ChEBI" id="CHEBI:173112"/>
        <dbReference type="EC" id="2.7.7.7"/>
    </reaction>
</comment>
<dbReference type="SUPFAM" id="SSF53098">
    <property type="entry name" value="Ribonuclease H-like"/>
    <property type="match status" value="1"/>
</dbReference>
<dbReference type="InterPro" id="IPR043502">
    <property type="entry name" value="DNA/RNA_pol_sf"/>
</dbReference>
<dbReference type="GO" id="GO:0000166">
    <property type="term" value="F:nucleotide binding"/>
    <property type="evidence" value="ECO:0007669"/>
    <property type="project" value="InterPro"/>
</dbReference>
<dbReference type="PROSITE" id="PS00116">
    <property type="entry name" value="DNA_POLYMERASE_B"/>
    <property type="match status" value="1"/>
</dbReference>
<evidence type="ECO:0000256" key="2">
    <source>
        <dbReference type="ARBA" id="ARBA00005755"/>
    </source>
</evidence>
<evidence type="ECO:0000256" key="3">
    <source>
        <dbReference type="ARBA" id="ARBA00022562"/>
    </source>
</evidence>
<evidence type="ECO:0000256" key="10">
    <source>
        <dbReference type="ARBA" id="ARBA00049244"/>
    </source>
</evidence>
<protein>
    <recommendedName>
        <fullName evidence="11">DNA polymerase</fullName>
        <ecNumber evidence="11">2.7.7.7</ecNumber>
    </recommendedName>
</protein>
<reference evidence="13" key="1">
    <citation type="journal article" date="2018" name="Arch. Virol.">
        <title>Complete genome sequence and analysis of ictalurid herpesvirus 2.</title>
        <authorList>
            <person name="Borzak R."/>
            <person name="Haluk T."/>
            <person name="Bartha D."/>
            <person name="Doszpoly A."/>
        </authorList>
    </citation>
    <scope>NUCLEOTIDE SEQUENCE</scope>
    <source>
        <strain evidence="13">760/94</strain>
    </source>
</reference>
<dbReference type="GO" id="GO:0039693">
    <property type="term" value="P:viral DNA genome replication"/>
    <property type="evidence" value="ECO:0007669"/>
    <property type="project" value="UniProtKB-KW"/>
</dbReference>
<dbReference type="GO" id="GO:0042025">
    <property type="term" value="C:host cell nucleus"/>
    <property type="evidence" value="ECO:0007669"/>
    <property type="project" value="UniProtKB-SubCell"/>
</dbReference>
<dbReference type="InterPro" id="IPR050240">
    <property type="entry name" value="DNA_pol_type-B"/>
</dbReference>
<evidence type="ECO:0000256" key="1">
    <source>
        <dbReference type="ARBA" id="ARBA00004147"/>
    </source>
</evidence>
<name>D5FM46_9VIRU</name>
<proteinExistence type="inferred from homology"/>
<dbReference type="SMART" id="SM00486">
    <property type="entry name" value="POLBc"/>
    <property type="match status" value="1"/>
</dbReference>
<dbReference type="InterPro" id="IPR006172">
    <property type="entry name" value="DNA-dir_DNA_pol_B"/>
</dbReference>
<keyword evidence="5 11" id="KW-0548">Nucleotidyltransferase</keyword>
<dbReference type="SUPFAM" id="SSF56672">
    <property type="entry name" value="DNA/RNA polymerases"/>
    <property type="match status" value="1"/>
</dbReference>
<sequence>MDRNAVLCEVLKHRLPQWTEIPDDSPMDPYFFSSVRYISIKNEDGILIQALNLRTNEVVTFLVMDINFLALVPMTHINNPQIQMLVSTAPLAYRAPIMVFNGDLKKEMYCELLVFKTMGDQKAFIEQGNNVLKPLWDNIYTYGDHVSNYDGNTVVLQNNLMCSHVYYTTYKTTPYTPQEFFYDEARDQKFLMNLRDIIPRCKHEAAFDIETIVHETAMDPDLRCKAFADYEFRDLEYCRLAVHELQEAGVKGLPPSPFVGITQKMHEITSISLVVCNYHKTGEQKKDYFIYYNNKLVKNPLEMIPVEHLQLDPARLKISGCKNEFYMLLAFINQLRKSVNVLYVYNANFDIQVILQRLRYYAFRGRTGLCCAAHREIPLGWGETLMAKWEGFISAKPELFKGQILMSQDILKSNYIKLLKGLGKLLATPSDPETRLGLIKARILAYRKMKDTVQNFKSHGFACDIIDMMYVCKRKEFEAKDGSLNTVAKLIIEKFKPGKAKIKTHKLDDVTYDKLDEYYREGGTKLAQCLIYNLIDSLLVVRIAKCLRPMEEYIYRQLACYNIDTAAHTRGVMNFCGFIQSTKVVEVSRNKARLDSGIVVATDMLHNSLFEPETVARRGGFVMAPLTGLFFAQPTQCLELCLDFASMYPSMMCDLNISPETIIGHDKTKYANDYMGYDWSKIDQGFNKYTLVLRVDRTDPDNPVLKRHISDTSVSLKRYLRLRTEHKRALKKSTGHAAEYHNRLQNEMKICTNTHYGVSEHTCSLMITTQGQHKIKHVNRFIKTLNRNGHNLFPNYGDTDSTMLYHPSDINETQLSDMLVLKEDVREELKEYMLKKLSQELIDRVVAKAKGTDTFVQSFLSDVEMVLFDDMVEKLRLFHGAEIIAPVKRDGTWWVTDPMTGVEMDCSTPFRSELICKLEYENASSIGCHVAKKMYLCLVHELNEGMIVTTKIKKRGMTGFKSSRFGATENITDDFMDLIFKGGALVKTGHLESLKPVTWDKLSAPVDILHLSEPPIYENGHCTNMSSINLIPYRVTAIRREPVEGIKGGEIVYVDLQESSSGTRYVHVVILGNGCALNHFFSAANVLHRELSFEAIAMFRAFFVGAGFLDLNNIVMYERATKLKTEFLSKITNYDLYVGKKLKIPFVTLHKRKTDIQEITGSQKRKLDYPSEWARQDPTMALFRRYPVDLRIERMMMDYFGAGLKCTGAAFTPPAFRVSGEMSRHSIVIKNHIDKHYLNDNSKFLAHVVMDRAMPISCYVTADDDIVTKIEGLVSTVVRTIQDTQTKLKLLSEQGGKIFHSFFRQLPPEMNNLDISYKYNPSTDLALKPISRLPPLAHGDPETIYQDMVEIIGGLIQKIPHLVEFVDWELEKSSNKTLTLLTPKLARDLGVKPLINSLSDDTGNPNLIKLAHGVYIATLMLHYIQGDQLELNDLPRTTRTGVIGEPPKQATKKQLLTWFNDLGELIAQKEPMTHCAGCAEFWMTHGADPNFIKNVYRVAGGVFVRKIKKICL</sequence>
<dbReference type="PANTHER" id="PTHR10322">
    <property type="entry name" value="DNA POLYMERASE CATALYTIC SUBUNIT"/>
    <property type="match status" value="1"/>
</dbReference>
<dbReference type="InterPro" id="IPR006134">
    <property type="entry name" value="DNA-dir_DNA_pol_B_multi_dom"/>
</dbReference>
<evidence type="ECO:0000256" key="11">
    <source>
        <dbReference type="RuleBase" id="RU000442"/>
    </source>
</evidence>
<dbReference type="Gene3D" id="3.90.1600.10">
    <property type="entry name" value="Palm domain of DNA polymerase"/>
    <property type="match status" value="1"/>
</dbReference>
<dbReference type="EMBL" id="MG271984">
    <property type="protein sequence ID" value="ACZ55873.2"/>
    <property type="molecule type" value="Genomic_DNA"/>
</dbReference>
<evidence type="ECO:0000256" key="5">
    <source>
        <dbReference type="ARBA" id="ARBA00022695"/>
    </source>
</evidence>
<dbReference type="GO" id="GO:0003677">
    <property type="term" value="F:DNA binding"/>
    <property type="evidence" value="ECO:0007669"/>
    <property type="project" value="UniProtKB-KW"/>
</dbReference>
<keyword evidence="8" id="KW-1194">Viral DNA replication</keyword>
<keyword evidence="14" id="KW-1185">Reference proteome</keyword>
<dbReference type="Proteomes" id="UP000242696">
    <property type="component" value="Segment"/>
</dbReference>
<dbReference type="EC" id="2.7.7.7" evidence="11"/>
<dbReference type="Pfam" id="PF00136">
    <property type="entry name" value="DNA_pol_B"/>
    <property type="match status" value="1"/>
</dbReference>
<comment type="subcellular location">
    <subcellularLocation>
        <location evidence="1">Host nucleus</location>
    </subcellularLocation>
</comment>
<dbReference type="Gene3D" id="3.30.420.10">
    <property type="entry name" value="Ribonuclease H-like superfamily/Ribonuclease H"/>
    <property type="match status" value="1"/>
</dbReference>
<dbReference type="InterPro" id="IPR036397">
    <property type="entry name" value="RNaseH_sf"/>
</dbReference>
<keyword evidence="4 11" id="KW-0808">Transferase</keyword>